<dbReference type="EMBL" id="DS572699">
    <property type="protein sequence ID" value="EGY21943.1"/>
    <property type="molecule type" value="Genomic_DNA"/>
</dbReference>
<dbReference type="AlphaFoldDB" id="G2WZE1"/>
<feature type="region of interest" description="Disordered" evidence="1">
    <location>
        <begin position="133"/>
        <end position="226"/>
    </location>
</feature>
<keyword evidence="4" id="KW-1185">Reference proteome</keyword>
<dbReference type="GeneID" id="20704846"/>
<evidence type="ECO:0000256" key="1">
    <source>
        <dbReference type="SAM" id="MobiDB-lite"/>
    </source>
</evidence>
<dbReference type="InParanoid" id="G2WZE1"/>
<feature type="region of interest" description="Disordered" evidence="1">
    <location>
        <begin position="305"/>
        <end position="325"/>
    </location>
</feature>
<proteinExistence type="predicted"/>
<feature type="region of interest" description="Disordered" evidence="1">
    <location>
        <begin position="1"/>
        <end position="22"/>
    </location>
</feature>
<keyword evidence="2" id="KW-0472">Membrane</keyword>
<gene>
    <name evidence="3" type="ORF">VDAG_03383</name>
</gene>
<keyword evidence="2" id="KW-1133">Transmembrane helix</keyword>
<feature type="compositionally biased region" description="Low complexity" evidence="1">
    <location>
        <begin position="314"/>
        <end position="323"/>
    </location>
</feature>
<dbReference type="RefSeq" id="XP_009655543.1">
    <property type="nucleotide sequence ID" value="XM_009657248.1"/>
</dbReference>
<feature type="compositionally biased region" description="Basic and acidic residues" evidence="1">
    <location>
        <begin position="209"/>
        <end position="224"/>
    </location>
</feature>
<evidence type="ECO:0000313" key="3">
    <source>
        <dbReference type="EMBL" id="EGY21943.1"/>
    </source>
</evidence>
<dbReference type="OrthoDB" id="2342176at2759"/>
<feature type="compositionally biased region" description="Basic residues" evidence="1">
    <location>
        <begin position="169"/>
        <end position="189"/>
    </location>
</feature>
<organism evidence="3 4">
    <name type="scientific">Verticillium dahliae (strain VdLs.17 / ATCC MYA-4575 / FGSC 10137)</name>
    <name type="common">Verticillium wilt</name>
    <dbReference type="NCBI Taxonomy" id="498257"/>
    <lineage>
        <taxon>Eukaryota</taxon>
        <taxon>Fungi</taxon>
        <taxon>Dikarya</taxon>
        <taxon>Ascomycota</taxon>
        <taxon>Pezizomycotina</taxon>
        <taxon>Sordariomycetes</taxon>
        <taxon>Hypocreomycetidae</taxon>
        <taxon>Glomerellales</taxon>
        <taxon>Plectosphaerellaceae</taxon>
        <taxon>Verticillium</taxon>
    </lineage>
</organism>
<dbReference type="OMA" id="FHVDHEG"/>
<dbReference type="Proteomes" id="UP000001611">
    <property type="component" value="Chromosome 6"/>
</dbReference>
<reference evidence="3 4" key="1">
    <citation type="submission" date="2008-03" db="EMBL/GenBank/DDBJ databases">
        <title>The Genome Sequence of Verticillium dahliae VdLs.17.</title>
        <authorList>
            <consortium name="The Broad Institute Genome Sequencing Platform"/>
            <person name="Ma L.-J.J."/>
            <person name="Klosterman S.J."/>
            <person name="Subbarao K."/>
            <person name="Dobinson K."/>
            <person name="Veronese P."/>
            <person name="Kang S."/>
            <person name="Gold S.E."/>
            <person name="Young S."/>
            <person name="Jaffe D."/>
            <person name="Gnerre S."/>
            <person name="Berlin A."/>
            <person name="Heiman D."/>
            <person name="Hepburn T."/>
            <person name="Sykes S."/>
            <person name="Alvarado L."/>
            <person name="Kodira C.D."/>
            <person name="Lander E."/>
            <person name="Galagan J."/>
            <person name="Nusbaum C."/>
            <person name="Birren B."/>
        </authorList>
    </citation>
    <scope>NUCLEOTIDE SEQUENCE [LARGE SCALE GENOMIC DNA]</scope>
    <source>
        <strain evidence="4">VdLs.17 / ATCC MYA-4575 / FGSC 10137</strain>
    </source>
</reference>
<dbReference type="HOGENOM" id="CLU_774340_0_0_1"/>
<feature type="compositionally biased region" description="Polar residues" evidence="1">
    <location>
        <begin position="1"/>
        <end position="11"/>
    </location>
</feature>
<evidence type="ECO:0000256" key="2">
    <source>
        <dbReference type="SAM" id="Phobius"/>
    </source>
</evidence>
<dbReference type="eggNOG" id="ENOG502RVW9">
    <property type="taxonomic scope" value="Eukaryota"/>
</dbReference>
<evidence type="ECO:0000313" key="4">
    <source>
        <dbReference type="Proteomes" id="UP000001611"/>
    </source>
</evidence>
<dbReference type="KEGG" id="vda:VDAG_03383"/>
<protein>
    <submittedName>
        <fullName evidence="3">Uncharacterized protein</fullName>
    </submittedName>
</protein>
<accession>G2WZE1</accession>
<name>G2WZE1_VERDV</name>
<sequence length="358" mass="38222">MRLARSSASLRTTRHPSPPIFERSFRDKLPLNMAHDETSGAYQPGAPTSKHVLTSRTDTPAFLSNANATAIAIALPIATLFGLILAAGLIWFILRRRSRRRALAKAKEEQAKGFELRDVAQVRVRAGGKGREVWDEEDAGGRAGGKNHLFHSDTDRRWPSQHNYATPRSRCRAVKRRGRGRPIGIHHVRPAGPQALGSNASRGGDGGDSDSRTRATESLGRDGGKWGGYMKKGLQATAIITSTANAGFPLDAPSTISRRACSSEGQWNCLTRQWQRCASGQWSVVMDLAEGTACAPAGLSDEFHVDHAGGGGRSTSSAAPSRGVPGLSTAAGRGVSVLRGVTGVCVGFAVWVEARAWI</sequence>
<feature type="transmembrane region" description="Helical" evidence="2">
    <location>
        <begin position="70"/>
        <end position="94"/>
    </location>
</feature>
<keyword evidence="2" id="KW-0812">Transmembrane</keyword>